<dbReference type="OrthoDB" id="511386at2759"/>
<keyword evidence="8" id="KW-0862">Zinc</keyword>
<comment type="subcellular location">
    <subcellularLocation>
        <location evidence="1">Nucleus</location>
    </subcellularLocation>
</comment>
<evidence type="ECO:0000256" key="2">
    <source>
        <dbReference type="ARBA" id="ARBA00004718"/>
    </source>
</evidence>
<dbReference type="OMA" id="RREYECA"/>
<dbReference type="InterPro" id="IPR013083">
    <property type="entry name" value="Znf_RING/FYVE/PHD"/>
</dbReference>
<keyword evidence="5" id="KW-0479">Metal-binding</keyword>
<proteinExistence type="inferred from homology"/>
<dbReference type="Gramene" id="ABP00421">
    <property type="protein sequence ID" value="ABP00421"/>
    <property type="gene ID" value="OSTLU_28271"/>
</dbReference>
<dbReference type="Gene3D" id="3.30.40.10">
    <property type="entry name" value="Zinc/RING finger domain, C3HC4 (zinc finger)"/>
    <property type="match status" value="1"/>
</dbReference>
<dbReference type="GO" id="GO:0016925">
    <property type="term" value="P:protein sumoylation"/>
    <property type="evidence" value="ECO:0007669"/>
    <property type="project" value="UniProtKB-UniPathway"/>
</dbReference>
<dbReference type="AlphaFoldDB" id="A4S9P6"/>
<dbReference type="STRING" id="436017.A4S9P6"/>
<dbReference type="GO" id="GO:0008270">
    <property type="term" value="F:zinc ion binding"/>
    <property type="evidence" value="ECO:0007669"/>
    <property type="project" value="UniProtKB-KW"/>
</dbReference>
<keyword evidence="4" id="KW-0808">Transferase</keyword>
<accession>A4S9P6</accession>
<organism evidence="12 13">
    <name type="scientific">Ostreococcus lucimarinus (strain CCE9901)</name>
    <dbReference type="NCBI Taxonomy" id="436017"/>
    <lineage>
        <taxon>Eukaryota</taxon>
        <taxon>Viridiplantae</taxon>
        <taxon>Chlorophyta</taxon>
        <taxon>Mamiellophyceae</taxon>
        <taxon>Mamiellales</taxon>
        <taxon>Bathycoccaceae</taxon>
        <taxon>Ostreococcus</taxon>
    </lineage>
</organism>
<comment type="pathway">
    <text evidence="2">Protein modification; protein sumoylation.</text>
</comment>
<evidence type="ECO:0000256" key="10">
    <source>
        <dbReference type="SAM" id="MobiDB-lite"/>
    </source>
</evidence>
<dbReference type="PANTHER" id="PTHR21330:SF1">
    <property type="entry name" value="E3 SUMO-PROTEIN LIGASE NSE2"/>
    <property type="match status" value="1"/>
</dbReference>
<dbReference type="InterPro" id="IPR026846">
    <property type="entry name" value="Nse2(Mms21)"/>
</dbReference>
<dbReference type="GO" id="GO:0061665">
    <property type="term" value="F:SUMO ligase activity"/>
    <property type="evidence" value="ECO:0007669"/>
    <property type="project" value="TreeGrafter"/>
</dbReference>
<comment type="similarity">
    <text evidence="3">Belongs to the NSE2 family.</text>
</comment>
<evidence type="ECO:0000256" key="1">
    <source>
        <dbReference type="ARBA" id="ARBA00004123"/>
    </source>
</evidence>
<gene>
    <name evidence="12" type="ORF">OSTLU_28271</name>
</gene>
<dbReference type="GO" id="GO:0030915">
    <property type="term" value="C:Smc5-Smc6 complex"/>
    <property type="evidence" value="ECO:0007669"/>
    <property type="project" value="InterPro"/>
</dbReference>
<dbReference type="RefSeq" id="XP_001422104.1">
    <property type="nucleotide sequence ID" value="XM_001422067.1"/>
</dbReference>
<evidence type="ECO:0000259" key="11">
    <source>
        <dbReference type="Pfam" id="PF11789"/>
    </source>
</evidence>
<evidence type="ECO:0000256" key="5">
    <source>
        <dbReference type="ARBA" id="ARBA00022723"/>
    </source>
</evidence>
<keyword evidence="13" id="KW-1185">Reference proteome</keyword>
<dbReference type="Pfam" id="PF11789">
    <property type="entry name" value="zf-Nse"/>
    <property type="match status" value="1"/>
</dbReference>
<keyword evidence="9" id="KW-0539">Nucleus</keyword>
<keyword evidence="7" id="KW-0833">Ubl conjugation pathway</keyword>
<name>A4S9P6_OSTLU</name>
<evidence type="ECO:0000256" key="8">
    <source>
        <dbReference type="ARBA" id="ARBA00022833"/>
    </source>
</evidence>
<dbReference type="Proteomes" id="UP000001568">
    <property type="component" value="Chromosome 17"/>
</dbReference>
<evidence type="ECO:0000256" key="6">
    <source>
        <dbReference type="ARBA" id="ARBA00022771"/>
    </source>
</evidence>
<dbReference type="HOGENOM" id="CLU_1121414_0_0_1"/>
<protein>
    <recommendedName>
        <fullName evidence="11">SP-RING-type domain-containing protein</fullName>
    </recommendedName>
</protein>
<dbReference type="InterPro" id="IPR004181">
    <property type="entry name" value="Znf_MIZ"/>
</dbReference>
<evidence type="ECO:0000256" key="4">
    <source>
        <dbReference type="ARBA" id="ARBA00022679"/>
    </source>
</evidence>
<dbReference type="KEGG" id="olu:OSTLU_28271"/>
<dbReference type="eggNOG" id="KOG2979">
    <property type="taxonomic scope" value="Eukaryota"/>
</dbReference>
<feature type="domain" description="SP-RING-type" evidence="11">
    <location>
        <begin position="145"/>
        <end position="193"/>
    </location>
</feature>
<evidence type="ECO:0000313" key="13">
    <source>
        <dbReference type="Proteomes" id="UP000001568"/>
    </source>
</evidence>
<dbReference type="GO" id="GO:0005634">
    <property type="term" value="C:nucleus"/>
    <property type="evidence" value="ECO:0007669"/>
    <property type="project" value="UniProtKB-SubCell"/>
</dbReference>
<dbReference type="GeneID" id="5006264"/>
<reference evidence="12 13" key="1">
    <citation type="journal article" date="2007" name="Proc. Natl. Acad. Sci. U.S.A.">
        <title>The tiny eukaryote Ostreococcus provides genomic insights into the paradox of plankton speciation.</title>
        <authorList>
            <person name="Palenik B."/>
            <person name="Grimwood J."/>
            <person name="Aerts A."/>
            <person name="Rouze P."/>
            <person name="Salamov A."/>
            <person name="Putnam N."/>
            <person name="Dupont C."/>
            <person name="Jorgensen R."/>
            <person name="Derelle E."/>
            <person name="Rombauts S."/>
            <person name="Zhou K."/>
            <person name="Otillar R."/>
            <person name="Merchant S.S."/>
            <person name="Podell S."/>
            <person name="Gaasterland T."/>
            <person name="Napoli C."/>
            <person name="Gendler K."/>
            <person name="Manuell A."/>
            <person name="Tai V."/>
            <person name="Vallon O."/>
            <person name="Piganeau G."/>
            <person name="Jancek S."/>
            <person name="Heijde M."/>
            <person name="Jabbari K."/>
            <person name="Bowler C."/>
            <person name="Lohr M."/>
            <person name="Robbens S."/>
            <person name="Werner G."/>
            <person name="Dubchak I."/>
            <person name="Pazour G.J."/>
            <person name="Ren Q."/>
            <person name="Paulsen I."/>
            <person name="Delwiche C."/>
            <person name="Schmutz J."/>
            <person name="Rokhsar D."/>
            <person name="Van de Peer Y."/>
            <person name="Moreau H."/>
            <person name="Grigoriev I.V."/>
        </authorList>
    </citation>
    <scope>NUCLEOTIDE SEQUENCE [LARGE SCALE GENOMIC DNA]</scope>
    <source>
        <strain evidence="12 13">CCE9901</strain>
    </source>
</reference>
<evidence type="ECO:0000256" key="3">
    <source>
        <dbReference type="ARBA" id="ARBA00008212"/>
    </source>
</evidence>
<evidence type="ECO:0000256" key="9">
    <source>
        <dbReference type="ARBA" id="ARBA00023242"/>
    </source>
</evidence>
<sequence>MSASPRLSAVRLAASVEARIDETRESIEHVRIACEAATEAARIAERDARGSSKALRAKVEALCELKREKLARVDALEALRREYECAATTEFNFEEYLTKKTKHYASKRRQELEYLIAFDEAVRGVDGDDLDADLVLDEEDGTAGARNAKCPLTAKRIEAIDEPVEDKMGFIYEKDAIMRYIGSKKSVDCPEAGTRHKVSKADLKPSRTALKMKQRAEGLDEDDSGQLLSP</sequence>
<evidence type="ECO:0000313" key="12">
    <source>
        <dbReference type="EMBL" id="ABP00421.1"/>
    </source>
</evidence>
<dbReference type="PANTHER" id="PTHR21330">
    <property type="entry name" value="E3 SUMO-PROTEIN LIGASE NSE2"/>
    <property type="match status" value="1"/>
</dbReference>
<dbReference type="GO" id="GO:0000724">
    <property type="term" value="P:double-strand break repair via homologous recombination"/>
    <property type="evidence" value="ECO:0007669"/>
    <property type="project" value="InterPro"/>
</dbReference>
<dbReference type="EMBL" id="CP000597">
    <property type="protein sequence ID" value="ABP00421.1"/>
    <property type="molecule type" value="Genomic_DNA"/>
</dbReference>
<dbReference type="UniPathway" id="UPA00886"/>
<feature type="region of interest" description="Disordered" evidence="10">
    <location>
        <begin position="188"/>
        <end position="230"/>
    </location>
</feature>
<dbReference type="CDD" id="cd16651">
    <property type="entry name" value="SPL-RING_NSE2"/>
    <property type="match status" value="1"/>
</dbReference>
<evidence type="ECO:0000256" key="7">
    <source>
        <dbReference type="ARBA" id="ARBA00022786"/>
    </source>
</evidence>
<keyword evidence="6" id="KW-0863">Zinc-finger</keyword>